<evidence type="ECO:0008006" key="4">
    <source>
        <dbReference type="Google" id="ProtNLM"/>
    </source>
</evidence>
<gene>
    <name evidence="2" type="primary">BSDC1</name>
</gene>
<reference evidence="2 3" key="1">
    <citation type="submission" date="2021-02" db="EMBL/GenBank/DDBJ databases">
        <title>Safari Cat Assemblies.</title>
        <authorList>
            <person name="Bredemeyer K.R."/>
            <person name="Murphy W.J."/>
        </authorList>
    </citation>
    <scope>NUCLEOTIDE SEQUENCE [LARGE SCALE GENOMIC DNA]</scope>
</reference>
<proteinExistence type="predicted"/>
<dbReference type="GeneTree" id="ENSGT00390000009361"/>
<dbReference type="PANTHER" id="PTHR16019:SF5">
    <property type="entry name" value="BSD DOMAIN-CONTAINING PROTEIN 1"/>
    <property type="match status" value="1"/>
</dbReference>
<evidence type="ECO:0000313" key="2">
    <source>
        <dbReference type="Ensembl" id="ENSFCTP00005060353.1"/>
    </source>
</evidence>
<name>A0ABI8AMD0_FELCA</name>
<protein>
    <recommendedName>
        <fullName evidence="4">BSD domain containing 1</fullName>
    </recommendedName>
</protein>
<dbReference type="PANTHER" id="PTHR16019">
    <property type="entry name" value="SYNAPSE-ASSOCIATED PROTEIN"/>
    <property type="match status" value="1"/>
</dbReference>
<reference evidence="2" key="2">
    <citation type="submission" date="2025-08" db="UniProtKB">
        <authorList>
            <consortium name="Ensembl"/>
        </authorList>
    </citation>
    <scope>IDENTIFICATION</scope>
    <source>
        <strain evidence="2">breed Abyssinian</strain>
    </source>
</reference>
<evidence type="ECO:0000313" key="3">
    <source>
        <dbReference type="Proteomes" id="UP000823872"/>
    </source>
</evidence>
<feature type="compositionally biased region" description="Low complexity" evidence="1">
    <location>
        <begin position="183"/>
        <end position="199"/>
    </location>
</feature>
<feature type="region of interest" description="Disordered" evidence="1">
    <location>
        <begin position="228"/>
        <end position="310"/>
    </location>
</feature>
<feature type="compositionally biased region" description="Basic and acidic residues" evidence="1">
    <location>
        <begin position="262"/>
        <end position="279"/>
    </location>
</feature>
<sequence length="342" mass="36765">MAEGEDVGWWRSWLQQSYQAVKEKSSEALEFMKRDLTEFTQVVQHDTACTIAATASVVKEKLATEGSSGATEKMKKGLSDFLGVISDTFAPSPDKTIDCDVITLMGTPSGTAEPYDGTKARLYSLQSDPATYCNEPDEELVSDSPTSAKEAKVPVAKTSTSPEGGPGPLSPCEENLMTPAEPPTEVTPSESSESISPVTQIAKPATAAEAPVLPKDLSQKLLEASLEEQGLAVDVGETGPPPPAQFKPHTPAGRPSGPEPRPPARVETLREEVLTDLRVFELNSDSGKSTPSNNGKKGSSTDISEDWEKDFDLDMTEEEVQMALSKVDASGELEDVEWEDWE</sequence>
<reference evidence="2" key="3">
    <citation type="submission" date="2025-09" db="UniProtKB">
        <authorList>
            <consortium name="Ensembl"/>
        </authorList>
    </citation>
    <scope>IDENTIFICATION</scope>
    <source>
        <strain evidence="2">breed Abyssinian</strain>
    </source>
</reference>
<evidence type="ECO:0000256" key="1">
    <source>
        <dbReference type="SAM" id="MobiDB-lite"/>
    </source>
</evidence>
<organism evidence="2 3">
    <name type="scientific">Felis catus</name>
    <name type="common">Cat</name>
    <name type="synonym">Felis silvestris catus</name>
    <dbReference type="NCBI Taxonomy" id="9685"/>
    <lineage>
        <taxon>Eukaryota</taxon>
        <taxon>Metazoa</taxon>
        <taxon>Chordata</taxon>
        <taxon>Craniata</taxon>
        <taxon>Vertebrata</taxon>
        <taxon>Euteleostomi</taxon>
        <taxon>Mammalia</taxon>
        <taxon>Eutheria</taxon>
        <taxon>Laurasiatheria</taxon>
        <taxon>Carnivora</taxon>
        <taxon>Feliformia</taxon>
        <taxon>Felidae</taxon>
        <taxon>Felinae</taxon>
        <taxon>Felis</taxon>
    </lineage>
</organism>
<dbReference type="InterPro" id="IPR051494">
    <property type="entry name" value="BSD_domain-containing"/>
</dbReference>
<feature type="compositionally biased region" description="Polar residues" evidence="1">
    <location>
        <begin position="283"/>
        <end position="302"/>
    </location>
</feature>
<dbReference type="Ensembl" id="ENSFCTT00005090033.1">
    <property type="protein sequence ID" value="ENSFCTP00005060353.1"/>
    <property type="gene ID" value="ENSFCTG00005032556.1"/>
</dbReference>
<accession>A0ABI8AMD0</accession>
<keyword evidence="3" id="KW-1185">Reference proteome</keyword>
<feature type="region of interest" description="Disordered" evidence="1">
    <location>
        <begin position="129"/>
        <end position="210"/>
    </location>
</feature>
<dbReference type="Proteomes" id="UP000823872">
    <property type="component" value="Chromosome C1"/>
</dbReference>